<dbReference type="VEuPathDB" id="FungiDB:CC1G_11620"/>
<evidence type="ECO:0000313" key="2">
    <source>
        <dbReference type="EMBL" id="EAU81363.1"/>
    </source>
</evidence>
<feature type="compositionally biased region" description="Basic and acidic residues" evidence="1">
    <location>
        <begin position="148"/>
        <end position="160"/>
    </location>
</feature>
<gene>
    <name evidence="2" type="ORF">CC1G_11620</name>
</gene>
<organism evidence="2 3">
    <name type="scientific">Coprinopsis cinerea (strain Okayama-7 / 130 / ATCC MYA-4618 / FGSC 9003)</name>
    <name type="common">Inky cap fungus</name>
    <name type="synonym">Hormographiella aspergillata</name>
    <dbReference type="NCBI Taxonomy" id="240176"/>
    <lineage>
        <taxon>Eukaryota</taxon>
        <taxon>Fungi</taxon>
        <taxon>Dikarya</taxon>
        <taxon>Basidiomycota</taxon>
        <taxon>Agaricomycotina</taxon>
        <taxon>Agaricomycetes</taxon>
        <taxon>Agaricomycetidae</taxon>
        <taxon>Agaricales</taxon>
        <taxon>Agaricineae</taxon>
        <taxon>Psathyrellaceae</taxon>
        <taxon>Coprinopsis</taxon>
    </lineage>
</organism>
<feature type="region of interest" description="Disordered" evidence="1">
    <location>
        <begin position="137"/>
        <end position="430"/>
    </location>
</feature>
<dbReference type="InParanoid" id="A8PCS9"/>
<dbReference type="Proteomes" id="UP000001861">
    <property type="component" value="Unassembled WGS sequence"/>
</dbReference>
<feature type="compositionally biased region" description="Acidic residues" evidence="1">
    <location>
        <begin position="170"/>
        <end position="183"/>
    </location>
</feature>
<dbReference type="AlphaFoldDB" id="A8PCS9"/>
<comment type="caution">
    <text evidence="2">The sequence shown here is derived from an EMBL/GenBank/DDBJ whole genome shotgun (WGS) entry which is preliminary data.</text>
</comment>
<dbReference type="KEGG" id="cci:CC1G_11620"/>
<keyword evidence="3" id="KW-1185">Reference proteome</keyword>
<name>A8PCS9_COPC7</name>
<protein>
    <submittedName>
        <fullName evidence="2">Uncharacterized protein</fullName>
    </submittedName>
</protein>
<feature type="compositionally biased region" description="Basic and acidic residues" evidence="1">
    <location>
        <begin position="237"/>
        <end position="261"/>
    </location>
</feature>
<feature type="compositionally biased region" description="Basic and acidic residues" evidence="1">
    <location>
        <begin position="209"/>
        <end position="227"/>
    </location>
</feature>
<dbReference type="EMBL" id="AACS02000011">
    <property type="protein sequence ID" value="EAU81363.1"/>
    <property type="molecule type" value="Genomic_DNA"/>
</dbReference>
<dbReference type="RefSeq" id="XP_001840463.1">
    <property type="nucleotide sequence ID" value="XM_001840411.1"/>
</dbReference>
<evidence type="ECO:0000313" key="3">
    <source>
        <dbReference type="Proteomes" id="UP000001861"/>
    </source>
</evidence>
<sequence length="430" mass="50226">MYGAPQKNYNHYMVQNPAYGQGPYGYQPAPVIPHQQPQVPMPQPYGPGFGRALPYPPLQPVHQPQAPIAPEVLSHAQRYVQPQAPSQYQHSQQVGPQMAHGVTVYPVGPQVSGGHAFGPSQVSMQGAGQLEQRMQGLSLGGPLGHQSAESEQKFKGKYKAELWSQHGSSSDEESDADETDESDASVTYPHGRGGQSEAQTRFQWPAKLSPEEVRRAEKFARSAEKGHKREYKRVKRDARGDSSEEKSKEEARPRDTRRDAVYFDESVSPIPLQVQPVGEYKETSGPRAGKEKKESRKGKERERSRSRSRSRERRREREYRERDRERDRDRERNHEKERSRERRRERDRERDHEKERSGERRREREYREKDRERERERDRDRGGERTPRQGDENGRDREPSGRRKRLEDDQVTFIEYPEERRSKNREKSRR</sequence>
<dbReference type="GeneID" id="6017108"/>
<feature type="compositionally biased region" description="Basic and acidic residues" evidence="1">
    <location>
        <begin position="279"/>
        <end position="305"/>
    </location>
</feature>
<dbReference type="OMA" id="AEAMREC"/>
<accession>A8PCS9</accession>
<proteinExistence type="predicted"/>
<evidence type="ECO:0000256" key="1">
    <source>
        <dbReference type="SAM" id="MobiDB-lite"/>
    </source>
</evidence>
<feature type="compositionally biased region" description="Basic and acidic residues" evidence="1">
    <location>
        <begin position="313"/>
        <end position="408"/>
    </location>
</feature>
<dbReference type="STRING" id="240176.A8PCS9"/>
<reference evidence="2 3" key="1">
    <citation type="journal article" date="2010" name="Proc. Natl. Acad. Sci. U.S.A.">
        <title>Insights into evolution of multicellular fungi from the assembled chromosomes of the mushroom Coprinopsis cinerea (Coprinus cinereus).</title>
        <authorList>
            <person name="Stajich J.E."/>
            <person name="Wilke S.K."/>
            <person name="Ahren D."/>
            <person name="Au C.H."/>
            <person name="Birren B.W."/>
            <person name="Borodovsky M."/>
            <person name="Burns C."/>
            <person name="Canback B."/>
            <person name="Casselton L.A."/>
            <person name="Cheng C.K."/>
            <person name="Deng J."/>
            <person name="Dietrich F.S."/>
            <person name="Fargo D.C."/>
            <person name="Farman M.L."/>
            <person name="Gathman A.C."/>
            <person name="Goldberg J."/>
            <person name="Guigo R."/>
            <person name="Hoegger P.J."/>
            <person name="Hooker J.B."/>
            <person name="Huggins A."/>
            <person name="James T.Y."/>
            <person name="Kamada T."/>
            <person name="Kilaru S."/>
            <person name="Kodira C."/>
            <person name="Kues U."/>
            <person name="Kupfer D."/>
            <person name="Kwan H.S."/>
            <person name="Lomsadze A."/>
            <person name="Li W."/>
            <person name="Lilly W.W."/>
            <person name="Ma L.J."/>
            <person name="Mackey A.J."/>
            <person name="Manning G."/>
            <person name="Martin F."/>
            <person name="Muraguchi H."/>
            <person name="Natvig D.O."/>
            <person name="Palmerini H."/>
            <person name="Ramesh M.A."/>
            <person name="Rehmeyer C.J."/>
            <person name="Roe B.A."/>
            <person name="Shenoy N."/>
            <person name="Stanke M."/>
            <person name="Ter-Hovhannisyan V."/>
            <person name="Tunlid A."/>
            <person name="Velagapudi R."/>
            <person name="Vision T.J."/>
            <person name="Zeng Q."/>
            <person name="Zolan M.E."/>
            <person name="Pukkila P.J."/>
        </authorList>
    </citation>
    <scope>NUCLEOTIDE SEQUENCE [LARGE SCALE GENOMIC DNA]</scope>
    <source>
        <strain evidence="3">Okayama-7 / 130 / ATCC MYA-4618 / FGSC 9003</strain>
    </source>
</reference>